<dbReference type="CDD" id="cd04301">
    <property type="entry name" value="NAT_SF"/>
    <property type="match status" value="1"/>
</dbReference>
<dbReference type="EMBL" id="VOLQ01000006">
    <property type="protein sequence ID" value="TWX70077.1"/>
    <property type="molecule type" value="Genomic_DNA"/>
</dbReference>
<gene>
    <name evidence="4" type="ORF">ESZ26_08100</name>
    <name evidence="5" type="ORF">ESZ27_04790</name>
</gene>
<evidence type="ECO:0000313" key="5">
    <source>
        <dbReference type="EMBL" id="TWX70077.1"/>
    </source>
</evidence>
<dbReference type="OrthoDB" id="3216107at2"/>
<evidence type="ECO:0000313" key="6">
    <source>
        <dbReference type="Proteomes" id="UP000321525"/>
    </source>
</evidence>
<keyword evidence="6" id="KW-1185">Reference proteome</keyword>
<feature type="domain" description="N-acetyltransferase" evidence="3">
    <location>
        <begin position="2"/>
        <end position="135"/>
    </location>
</feature>
<dbReference type="InterPro" id="IPR000182">
    <property type="entry name" value="GNAT_dom"/>
</dbReference>
<protein>
    <submittedName>
        <fullName evidence="5">GNAT family N-acetyltransferase</fullName>
    </submittedName>
</protein>
<evidence type="ECO:0000313" key="7">
    <source>
        <dbReference type="Proteomes" id="UP000321917"/>
    </source>
</evidence>
<dbReference type="Gene3D" id="3.40.630.30">
    <property type="match status" value="1"/>
</dbReference>
<dbReference type="PANTHER" id="PTHR43626:SF4">
    <property type="entry name" value="GCN5-RELATED N-ACETYLTRANSFERASE 2, CHLOROPLASTIC"/>
    <property type="match status" value="1"/>
</dbReference>
<dbReference type="RefSeq" id="WP_146799238.1">
    <property type="nucleotide sequence ID" value="NZ_VOLP01000010.1"/>
</dbReference>
<name>A0A5C6QMS6_9GAMM</name>
<evidence type="ECO:0000256" key="2">
    <source>
        <dbReference type="ARBA" id="ARBA00023315"/>
    </source>
</evidence>
<evidence type="ECO:0000256" key="1">
    <source>
        <dbReference type="ARBA" id="ARBA00022679"/>
    </source>
</evidence>
<dbReference type="InterPro" id="IPR016181">
    <property type="entry name" value="Acyl_CoA_acyltransferase"/>
</dbReference>
<dbReference type="EMBL" id="VOLR01000009">
    <property type="protein sequence ID" value="TWX60321.1"/>
    <property type="molecule type" value="Genomic_DNA"/>
</dbReference>
<sequence length="135" mass="15571">MTIIYRFSDDHIKQVHQLYKSVWWGKERSLEDTQNCIRGSQICIGILDEDHKLIGFTRIISDFIYKAIIFDVIVSASHRGNGTGQQLMSLVKNHDQLVKVKHFELYCLPELESFYKNLGFSTDVGGIKLMRCSNS</sequence>
<accession>A0A5C6QMS6</accession>
<keyword evidence="1 5" id="KW-0808">Transferase</keyword>
<dbReference type="AlphaFoldDB" id="A0A5C6QMS6"/>
<dbReference type="InterPro" id="IPR045039">
    <property type="entry name" value="NSI-like"/>
</dbReference>
<dbReference type="GO" id="GO:0005737">
    <property type="term" value="C:cytoplasm"/>
    <property type="evidence" value="ECO:0007669"/>
    <property type="project" value="TreeGrafter"/>
</dbReference>
<dbReference type="GO" id="GO:0008080">
    <property type="term" value="F:N-acetyltransferase activity"/>
    <property type="evidence" value="ECO:0007669"/>
    <property type="project" value="InterPro"/>
</dbReference>
<dbReference type="Pfam" id="PF13508">
    <property type="entry name" value="Acetyltransf_7"/>
    <property type="match status" value="1"/>
</dbReference>
<evidence type="ECO:0000259" key="3">
    <source>
        <dbReference type="PROSITE" id="PS51186"/>
    </source>
</evidence>
<dbReference type="SUPFAM" id="SSF55729">
    <property type="entry name" value="Acyl-CoA N-acyltransferases (Nat)"/>
    <property type="match status" value="1"/>
</dbReference>
<dbReference type="PANTHER" id="PTHR43626">
    <property type="entry name" value="ACYL-COA N-ACYLTRANSFERASE"/>
    <property type="match status" value="1"/>
</dbReference>
<dbReference type="PROSITE" id="PS51186">
    <property type="entry name" value="GNAT"/>
    <property type="match status" value="1"/>
</dbReference>
<keyword evidence="2" id="KW-0012">Acyltransferase</keyword>
<dbReference type="Proteomes" id="UP000321525">
    <property type="component" value="Unassembled WGS sequence"/>
</dbReference>
<reference evidence="5 7" key="1">
    <citation type="submission" date="2019-07" db="EMBL/GenBank/DDBJ databases">
        <title>Genomes of sea-ice associated Colwellia species.</title>
        <authorList>
            <person name="Bowman J.P."/>
        </authorList>
    </citation>
    <scope>NUCLEOTIDE SEQUENCE [LARGE SCALE GENOMIC DNA]</scope>
    <source>
        <strain evidence="4 6">ACAM 607</strain>
        <strain evidence="5 7">IC036</strain>
    </source>
</reference>
<organism evidence="5 7">
    <name type="scientific">Colwellia hornerae</name>
    <dbReference type="NCBI Taxonomy" id="89402"/>
    <lineage>
        <taxon>Bacteria</taxon>
        <taxon>Pseudomonadati</taxon>
        <taxon>Pseudomonadota</taxon>
        <taxon>Gammaproteobacteria</taxon>
        <taxon>Alteromonadales</taxon>
        <taxon>Colwelliaceae</taxon>
        <taxon>Colwellia</taxon>
    </lineage>
</organism>
<evidence type="ECO:0000313" key="4">
    <source>
        <dbReference type="EMBL" id="TWX60321.1"/>
    </source>
</evidence>
<dbReference type="Proteomes" id="UP000321917">
    <property type="component" value="Unassembled WGS sequence"/>
</dbReference>
<proteinExistence type="predicted"/>
<comment type="caution">
    <text evidence="5">The sequence shown here is derived from an EMBL/GenBank/DDBJ whole genome shotgun (WGS) entry which is preliminary data.</text>
</comment>